<keyword evidence="7" id="KW-0067">ATP-binding</keyword>
<keyword evidence="3" id="KW-0597">Phosphoprotein</keyword>
<evidence type="ECO:0000313" key="10">
    <source>
        <dbReference type="EMBL" id="MBD6617368.1"/>
    </source>
</evidence>
<keyword evidence="5" id="KW-0547">Nucleotide-binding</keyword>
<organism evidence="10 11">
    <name type="scientific">Komarekiella delphini-convector SJRDD-AB1</name>
    <dbReference type="NCBI Taxonomy" id="2593771"/>
    <lineage>
        <taxon>Bacteria</taxon>
        <taxon>Bacillati</taxon>
        <taxon>Cyanobacteriota</taxon>
        <taxon>Cyanophyceae</taxon>
        <taxon>Nostocales</taxon>
        <taxon>Nostocaceae</taxon>
        <taxon>Komarekiella</taxon>
        <taxon>Komarekiella delphini-convector</taxon>
    </lineage>
</organism>
<dbReference type="AlphaFoldDB" id="A0AA40SYK1"/>
<evidence type="ECO:0000256" key="5">
    <source>
        <dbReference type="ARBA" id="ARBA00022741"/>
    </source>
</evidence>
<dbReference type="PANTHER" id="PTHR43065">
    <property type="entry name" value="SENSOR HISTIDINE KINASE"/>
    <property type="match status" value="1"/>
</dbReference>
<sequence>MYDLQKFTLRDMSECGLALRHLGNKANSMEEASNYIIQYLYENLIEKQSGKNSCVLIRFFKTHSYGELTSELQECTQDLLGNHLPDDSLKCLTLLATAGEQSEWNSRYKSGGHKAIPLANEEAIARIPMIFQLIQQLGLNLGTIVQPDSNLLTDLEQRMYNVFYIPDALGSPYIPSQTSFVIPFNIKSVVGFGGLLPSGNMFVVLMFLRVVIPRITVDLLRPLALNVKMAILPFEDEKIFIEQSQFVVSNEISTATNKDDNFQYLNSKIATLTQLLDVSEQSTINQSDRLEQTNAHLQKTLDKLQTTQIQLVHTEKMSSLGQLVAGIAHEINNPVNFIHGNLIYAKQYTEILLNLIQSYQDCYPNPPKEIQELIKETELSFLAEDLTKIINSMTVGTKRISEIVKSLRNFSRLDEAEVKNIDIHEGIDSTLMILEHCMQARQGYPEIKVIKEYGQLSLIECYPSQLNQVFMNIIANAIDALQNINESRVIGSIEEKYNYPLPKIHICTKALDNKWIAISIADNGCGINEEARSRLFDPFFTTKPIGKGTGIGLSISHQIIVEKHGGKISCISIPGQGAEFLVEIPVKIKN</sequence>
<dbReference type="SMART" id="SM00387">
    <property type="entry name" value="HATPase_c"/>
    <property type="match status" value="1"/>
</dbReference>
<dbReference type="GO" id="GO:0000155">
    <property type="term" value="F:phosphorelay sensor kinase activity"/>
    <property type="evidence" value="ECO:0007669"/>
    <property type="project" value="InterPro"/>
</dbReference>
<keyword evidence="8" id="KW-0902">Two-component regulatory system</keyword>
<dbReference type="PRINTS" id="PR00344">
    <property type="entry name" value="BCTRLSENSOR"/>
</dbReference>
<dbReference type="InterPro" id="IPR005467">
    <property type="entry name" value="His_kinase_dom"/>
</dbReference>
<evidence type="ECO:0000256" key="1">
    <source>
        <dbReference type="ARBA" id="ARBA00000085"/>
    </source>
</evidence>
<dbReference type="SUPFAM" id="SSF55874">
    <property type="entry name" value="ATPase domain of HSP90 chaperone/DNA topoisomerase II/histidine kinase"/>
    <property type="match status" value="1"/>
</dbReference>
<evidence type="ECO:0000256" key="6">
    <source>
        <dbReference type="ARBA" id="ARBA00022777"/>
    </source>
</evidence>
<dbReference type="InterPro" id="IPR004358">
    <property type="entry name" value="Sig_transdc_His_kin-like_C"/>
</dbReference>
<dbReference type="EMBL" id="VJXY01000016">
    <property type="protein sequence ID" value="MBD6617368.1"/>
    <property type="molecule type" value="Genomic_DNA"/>
</dbReference>
<keyword evidence="4" id="KW-0808">Transferase</keyword>
<comment type="catalytic activity">
    <reaction evidence="1">
        <text>ATP + protein L-histidine = ADP + protein N-phospho-L-histidine.</text>
        <dbReference type="EC" id="2.7.13.3"/>
    </reaction>
</comment>
<dbReference type="Pfam" id="PF02518">
    <property type="entry name" value="HATPase_c"/>
    <property type="match status" value="1"/>
</dbReference>
<reference evidence="10" key="1">
    <citation type="submission" date="2019-07" db="EMBL/GenBank/DDBJ databases">
        <title>Toxilogical consequences of a new and cryptic species of cyanobacteria (Komarekiella delphini-convector) recovered from the epidermis of a bottlenose dolphin and 1500 ft. in the air.</title>
        <authorList>
            <person name="Brown A.O."/>
            <person name="Dvorak P."/>
            <person name="Villanueva C.D."/>
            <person name="Foss A.J."/>
            <person name="Garvey A.D."/>
            <person name="Gibson Q.A."/>
            <person name="Johansen J.R."/>
            <person name="Casamatta D.A."/>
        </authorList>
    </citation>
    <scope>NUCLEOTIDE SEQUENCE</scope>
    <source>
        <strain evidence="10">SJRDD-AB1</strain>
    </source>
</reference>
<comment type="caution">
    <text evidence="10">The sequence shown here is derived from an EMBL/GenBank/DDBJ whole genome shotgun (WGS) entry which is preliminary data.</text>
</comment>
<keyword evidence="6 10" id="KW-0418">Kinase</keyword>
<protein>
    <recommendedName>
        <fullName evidence="2">histidine kinase</fullName>
        <ecNumber evidence="2">2.7.13.3</ecNumber>
    </recommendedName>
</protein>
<dbReference type="Proteomes" id="UP001165986">
    <property type="component" value="Unassembled WGS sequence"/>
</dbReference>
<feature type="domain" description="Histidine kinase" evidence="9">
    <location>
        <begin position="326"/>
        <end position="588"/>
    </location>
</feature>
<dbReference type="SMART" id="SM00388">
    <property type="entry name" value="HisKA"/>
    <property type="match status" value="1"/>
</dbReference>
<dbReference type="PROSITE" id="PS50109">
    <property type="entry name" value="HIS_KIN"/>
    <property type="match status" value="1"/>
</dbReference>
<dbReference type="InterPro" id="IPR036097">
    <property type="entry name" value="HisK_dim/P_sf"/>
</dbReference>
<dbReference type="CDD" id="cd00082">
    <property type="entry name" value="HisKA"/>
    <property type="match status" value="1"/>
</dbReference>
<dbReference type="GO" id="GO:0005524">
    <property type="term" value="F:ATP binding"/>
    <property type="evidence" value="ECO:0007669"/>
    <property type="project" value="UniProtKB-KW"/>
</dbReference>
<dbReference type="InterPro" id="IPR036890">
    <property type="entry name" value="HATPase_C_sf"/>
</dbReference>
<dbReference type="SUPFAM" id="SSF47384">
    <property type="entry name" value="Homodimeric domain of signal transducing histidine kinase"/>
    <property type="match status" value="1"/>
</dbReference>
<dbReference type="InterPro" id="IPR003594">
    <property type="entry name" value="HATPase_dom"/>
</dbReference>
<dbReference type="EC" id="2.7.13.3" evidence="2"/>
<evidence type="ECO:0000256" key="2">
    <source>
        <dbReference type="ARBA" id="ARBA00012438"/>
    </source>
</evidence>
<evidence type="ECO:0000256" key="3">
    <source>
        <dbReference type="ARBA" id="ARBA00022553"/>
    </source>
</evidence>
<dbReference type="Gene3D" id="1.10.287.130">
    <property type="match status" value="1"/>
</dbReference>
<gene>
    <name evidence="10" type="ORF">FNW02_16415</name>
</gene>
<dbReference type="RefSeq" id="WP_191758582.1">
    <property type="nucleotide sequence ID" value="NZ_VJXY01000016.1"/>
</dbReference>
<accession>A0AA40SYK1</accession>
<evidence type="ECO:0000256" key="4">
    <source>
        <dbReference type="ARBA" id="ARBA00022679"/>
    </source>
</evidence>
<evidence type="ECO:0000256" key="8">
    <source>
        <dbReference type="ARBA" id="ARBA00023012"/>
    </source>
</evidence>
<proteinExistence type="predicted"/>
<keyword evidence="11" id="KW-1185">Reference proteome</keyword>
<name>A0AA40SYK1_9NOST</name>
<dbReference type="PANTHER" id="PTHR43065:SF10">
    <property type="entry name" value="PEROXIDE STRESS-ACTIVATED HISTIDINE KINASE MAK3"/>
    <property type="match status" value="1"/>
</dbReference>
<dbReference type="Gene3D" id="3.30.565.10">
    <property type="entry name" value="Histidine kinase-like ATPase, C-terminal domain"/>
    <property type="match status" value="1"/>
</dbReference>
<evidence type="ECO:0000259" key="9">
    <source>
        <dbReference type="PROSITE" id="PS50109"/>
    </source>
</evidence>
<evidence type="ECO:0000256" key="7">
    <source>
        <dbReference type="ARBA" id="ARBA00022840"/>
    </source>
</evidence>
<dbReference type="InterPro" id="IPR003661">
    <property type="entry name" value="HisK_dim/P_dom"/>
</dbReference>
<evidence type="ECO:0000313" key="11">
    <source>
        <dbReference type="Proteomes" id="UP001165986"/>
    </source>
</evidence>